<dbReference type="EMBL" id="JBHSCW010000006">
    <property type="protein sequence ID" value="MFC4352252.1"/>
    <property type="molecule type" value="Genomic_DNA"/>
</dbReference>
<comment type="caution">
    <text evidence="2">The sequence shown here is derived from an EMBL/GenBank/DDBJ whole genome shotgun (WGS) entry which is preliminary data.</text>
</comment>
<keyword evidence="3" id="KW-1185">Reference proteome</keyword>
<accession>A0ABV8ULU4</accession>
<reference evidence="3" key="1">
    <citation type="journal article" date="2019" name="Int. J. Syst. Evol. Microbiol.">
        <title>The Global Catalogue of Microorganisms (GCM) 10K type strain sequencing project: providing services to taxonomists for standard genome sequencing and annotation.</title>
        <authorList>
            <consortium name="The Broad Institute Genomics Platform"/>
            <consortium name="The Broad Institute Genome Sequencing Center for Infectious Disease"/>
            <person name="Wu L."/>
            <person name="Ma J."/>
        </authorList>
    </citation>
    <scope>NUCLEOTIDE SEQUENCE [LARGE SCALE GENOMIC DNA]</scope>
    <source>
        <strain evidence="3">CECT 8472</strain>
    </source>
</reference>
<organism evidence="2 3">
    <name type="scientific">Fodinicurvata halophila</name>
    <dbReference type="NCBI Taxonomy" id="1419723"/>
    <lineage>
        <taxon>Bacteria</taxon>
        <taxon>Pseudomonadati</taxon>
        <taxon>Pseudomonadota</taxon>
        <taxon>Alphaproteobacteria</taxon>
        <taxon>Rhodospirillales</taxon>
        <taxon>Rhodovibrionaceae</taxon>
        <taxon>Fodinicurvata</taxon>
    </lineage>
</organism>
<protein>
    <submittedName>
        <fullName evidence="2">Swt1 family HEPN domain-containing protein</fullName>
    </submittedName>
</protein>
<dbReference type="Proteomes" id="UP001595799">
    <property type="component" value="Unassembled WGS sequence"/>
</dbReference>
<name>A0ABV8ULU4_9PROT</name>
<evidence type="ECO:0000259" key="1">
    <source>
        <dbReference type="Pfam" id="PF18731"/>
    </source>
</evidence>
<evidence type="ECO:0000313" key="3">
    <source>
        <dbReference type="Proteomes" id="UP001595799"/>
    </source>
</evidence>
<dbReference type="RefSeq" id="WP_382422599.1">
    <property type="nucleotide sequence ID" value="NZ_JBHSCW010000006.1"/>
</dbReference>
<dbReference type="Pfam" id="PF18731">
    <property type="entry name" value="HEPN_Swt1"/>
    <property type="match status" value="1"/>
</dbReference>
<dbReference type="InterPro" id="IPR041650">
    <property type="entry name" value="HEPN_Swt1"/>
</dbReference>
<proteinExistence type="predicted"/>
<gene>
    <name evidence="2" type="ORF">ACFOW6_11945</name>
</gene>
<evidence type="ECO:0000313" key="2">
    <source>
        <dbReference type="EMBL" id="MFC4352252.1"/>
    </source>
</evidence>
<sequence>MNQYPKILADISKQHELTRLAVHPMVKRVEEVVQRHDALSQFYDRIQSPDFSSFTELSERLSSGPYAHALARHRETVDEINASVERMLEPYRETMEKVRLSPGFEALMNIGTAVSRLPPYSDDLATSLRGDLGDWRGSLDWPGDIFTNLDARTDFYRDLGFDRELTSGSLEDSKEGLRCSGLQIPEPHLLDLHTPPLPLADDEETEEAFERTNEAHNWLMRLESELRAFVVRQMEHFYGPNWVETQVPRDILVKWKTKKHRTEKGGAVSRSLIHYADFTDYEKLIVKKDNWRNVFHPYFNRPESVQESFDRLHPIRLDTMHARTITEYDKLLLYVEATRLLHSIR</sequence>
<feature type="domain" description="Swt1-like HEPN" evidence="1">
    <location>
        <begin position="221"/>
        <end position="344"/>
    </location>
</feature>